<feature type="binding site" evidence="9">
    <location>
        <position position="215"/>
    </location>
    <ligand>
        <name>1-deoxy-D-xylulose 5-phosphate</name>
        <dbReference type="ChEBI" id="CHEBI:57792"/>
    </ligand>
</feature>
<dbReference type="Pfam" id="PF08436">
    <property type="entry name" value="DXP_redisom_C"/>
    <property type="match status" value="1"/>
</dbReference>
<evidence type="ECO:0000259" key="10">
    <source>
        <dbReference type="Pfam" id="PF02670"/>
    </source>
</evidence>
<feature type="binding site" evidence="9">
    <location>
        <position position="10"/>
    </location>
    <ligand>
        <name>NADPH</name>
        <dbReference type="ChEBI" id="CHEBI:57783"/>
    </ligand>
</feature>
<protein>
    <recommendedName>
        <fullName evidence="9">1-deoxy-D-xylulose 5-phosphate reductoisomerase</fullName>
        <shortName evidence="9">DXP reductoisomerase</shortName>
        <ecNumber evidence="9">1.1.1.267</ecNumber>
    </recommendedName>
    <alternativeName>
        <fullName evidence="9">1-deoxyxylulose-5-phosphate reductoisomerase</fullName>
    </alternativeName>
    <alternativeName>
        <fullName evidence="9">2-C-methyl-D-erythritol 4-phosphate synthase</fullName>
    </alternativeName>
</protein>
<feature type="binding site" evidence="9">
    <location>
        <position position="173"/>
    </location>
    <ligand>
        <name>1-deoxy-D-xylulose 5-phosphate</name>
        <dbReference type="ChEBI" id="CHEBI:57792"/>
    </ligand>
</feature>
<dbReference type="InterPro" id="IPR036169">
    <property type="entry name" value="DXPR_C_sf"/>
</dbReference>
<keyword evidence="3 9" id="KW-0479">Metal-binding</keyword>
<evidence type="ECO:0000259" key="12">
    <source>
        <dbReference type="Pfam" id="PF13288"/>
    </source>
</evidence>
<evidence type="ECO:0000256" key="3">
    <source>
        <dbReference type="ARBA" id="ARBA00022723"/>
    </source>
</evidence>
<proteinExistence type="inferred from homology"/>
<evidence type="ECO:0000256" key="4">
    <source>
        <dbReference type="ARBA" id="ARBA00022857"/>
    </source>
</evidence>
<dbReference type="NCBIfam" id="TIGR00243">
    <property type="entry name" value="Dxr"/>
    <property type="match status" value="1"/>
</dbReference>
<evidence type="ECO:0000256" key="7">
    <source>
        <dbReference type="ARBA" id="ARBA00023229"/>
    </source>
</evidence>
<evidence type="ECO:0000259" key="11">
    <source>
        <dbReference type="Pfam" id="PF08436"/>
    </source>
</evidence>
<dbReference type="EC" id="1.1.1.267" evidence="9"/>
<organism evidence="13 14">
    <name type="scientific">Chlamydia ibidis 10-1398/6</name>
    <dbReference type="NCBI Taxonomy" id="1046581"/>
    <lineage>
        <taxon>Bacteria</taxon>
        <taxon>Pseudomonadati</taxon>
        <taxon>Chlamydiota</taxon>
        <taxon>Chlamydiia</taxon>
        <taxon>Chlamydiales</taxon>
        <taxon>Chlamydiaceae</taxon>
        <taxon>Chlamydia/Chlamydophila group</taxon>
        <taxon>Chlamydia</taxon>
    </lineage>
</organism>
<keyword evidence="6 9" id="KW-0464">Manganese</keyword>
<comment type="cofactor">
    <cofactor evidence="9">
        <name>Mg(2+)</name>
        <dbReference type="ChEBI" id="CHEBI:18420"/>
    </cofactor>
    <cofactor evidence="9">
        <name>Mn(2+)</name>
        <dbReference type="ChEBI" id="CHEBI:29035"/>
    </cofactor>
</comment>
<feature type="binding site" evidence="9">
    <location>
        <position position="12"/>
    </location>
    <ligand>
        <name>NADPH</name>
        <dbReference type="ChEBI" id="CHEBI:57783"/>
    </ligand>
</feature>
<feature type="binding site" evidence="9">
    <location>
        <position position="121"/>
    </location>
    <ligand>
        <name>NADPH</name>
        <dbReference type="ChEBI" id="CHEBI:57783"/>
    </ligand>
</feature>
<feature type="binding site" evidence="9">
    <location>
        <position position="209"/>
    </location>
    <ligand>
        <name>1-deoxy-D-xylulose 5-phosphate</name>
        <dbReference type="ChEBI" id="CHEBI:57792"/>
    </ligand>
</feature>
<feature type="binding site" evidence="9">
    <location>
        <position position="11"/>
    </location>
    <ligand>
        <name>NADPH</name>
        <dbReference type="ChEBI" id="CHEBI:57783"/>
    </ligand>
</feature>
<evidence type="ECO:0000256" key="5">
    <source>
        <dbReference type="ARBA" id="ARBA00023002"/>
    </source>
</evidence>
<feature type="domain" description="1-deoxy-D-xylulose 5-phosphate reductoisomerase N-terminal" evidence="10">
    <location>
        <begin position="4"/>
        <end position="129"/>
    </location>
</feature>
<evidence type="ECO:0000256" key="6">
    <source>
        <dbReference type="ARBA" id="ARBA00023211"/>
    </source>
</evidence>
<dbReference type="PIRSF" id="PIRSF006205">
    <property type="entry name" value="Dxp_reductismrs"/>
    <property type="match status" value="1"/>
</dbReference>
<comment type="pathway">
    <text evidence="1 9">Isoprenoid biosynthesis; isopentenyl diphosphate biosynthesis via DXP pathway; isopentenyl diphosphate from 1-deoxy-D-xylulose 5-phosphate: step 1/6.</text>
</comment>
<keyword evidence="7 9" id="KW-0414">Isoprene biosynthesis</keyword>
<dbReference type="Gene3D" id="3.40.50.720">
    <property type="entry name" value="NAD(P)-binding Rossmann-like Domain"/>
    <property type="match status" value="1"/>
</dbReference>
<dbReference type="GO" id="GO:0030604">
    <property type="term" value="F:1-deoxy-D-xylulose-5-phosphate reductoisomerase activity"/>
    <property type="evidence" value="ECO:0007669"/>
    <property type="project" value="UniProtKB-EC"/>
</dbReference>
<evidence type="ECO:0000313" key="14">
    <source>
        <dbReference type="Proteomes" id="UP000016064"/>
    </source>
</evidence>
<feature type="binding site" evidence="9">
    <location>
        <position position="196"/>
    </location>
    <ligand>
        <name>1-deoxy-D-xylulose 5-phosphate</name>
        <dbReference type="ChEBI" id="CHEBI:57792"/>
    </ligand>
</feature>
<feature type="domain" description="DXP reductoisomerase C-terminal" evidence="12">
    <location>
        <begin position="258"/>
        <end position="374"/>
    </location>
</feature>
<comment type="caution">
    <text evidence="13">The sequence shown here is derived from an EMBL/GenBank/DDBJ whole genome shotgun (WGS) entry which is preliminary data.</text>
</comment>
<feature type="binding site" evidence="9">
    <location>
        <position position="123"/>
    </location>
    <ligand>
        <name>NADPH</name>
        <dbReference type="ChEBI" id="CHEBI:57783"/>
    </ligand>
</feature>
<feature type="domain" description="1-deoxy-D-xylulose 5-phosphate reductoisomerase C-terminal" evidence="11">
    <location>
        <begin position="143"/>
        <end position="226"/>
    </location>
</feature>
<dbReference type="InterPro" id="IPR013644">
    <property type="entry name" value="DXP_reductoisomerase_C"/>
</dbReference>
<gene>
    <name evidence="9 13" type="primary">dxr</name>
    <name evidence="13" type="ORF">H359_0500</name>
</gene>
<evidence type="ECO:0000256" key="2">
    <source>
        <dbReference type="ARBA" id="ARBA00006825"/>
    </source>
</evidence>
<feature type="binding site" evidence="9">
    <location>
        <position position="39"/>
    </location>
    <ligand>
        <name>NADPH</name>
        <dbReference type="ChEBI" id="CHEBI:57783"/>
    </ligand>
</feature>
<dbReference type="InterPro" id="IPR036291">
    <property type="entry name" value="NAD(P)-bd_dom_sf"/>
</dbReference>
<dbReference type="InterPro" id="IPR013512">
    <property type="entry name" value="DXP_reductoisomerase_N"/>
</dbReference>
<dbReference type="PANTHER" id="PTHR30525:SF0">
    <property type="entry name" value="1-DEOXY-D-XYLULOSE 5-PHOSPHATE REDUCTOISOMERASE, CHLOROPLASTIC"/>
    <property type="match status" value="1"/>
</dbReference>
<evidence type="ECO:0000256" key="8">
    <source>
        <dbReference type="ARBA" id="ARBA00048543"/>
    </source>
</evidence>
<dbReference type="RefSeq" id="WP_020370056.1">
    <property type="nucleotide sequence ID" value="NZ_APJW01000002.1"/>
</dbReference>
<keyword evidence="14" id="KW-1185">Reference proteome</keyword>
<dbReference type="Proteomes" id="UP000016064">
    <property type="component" value="Unassembled WGS sequence"/>
</dbReference>
<dbReference type="InterPro" id="IPR003821">
    <property type="entry name" value="DXP_reductoisomerase"/>
</dbReference>
<dbReference type="EMBL" id="APJW01000002">
    <property type="protein sequence ID" value="EQM62779.1"/>
    <property type="molecule type" value="Genomic_DNA"/>
</dbReference>
<name>A0ABN0MZW9_9CHLA</name>
<feature type="binding site" evidence="9">
    <location>
        <position position="13"/>
    </location>
    <ligand>
        <name>NADPH</name>
        <dbReference type="ChEBI" id="CHEBI:57783"/>
    </ligand>
</feature>
<dbReference type="Pfam" id="PF02670">
    <property type="entry name" value="DXP_reductoisom"/>
    <property type="match status" value="1"/>
</dbReference>
<feature type="binding site" evidence="9">
    <location>
        <position position="147"/>
    </location>
    <ligand>
        <name>Mn(2+)</name>
        <dbReference type="ChEBI" id="CHEBI:29035"/>
    </ligand>
</feature>
<dbReference type="SUPFAM" id="SSF69055">
    <property type="entry name" value="1-deoxy-D-xylulose-5-phosphate reductoisomerase, C-terminal domain"/>
    <property type="match status" value="1"/>
</dbReference>
<evidence type="ECO:0000256" key="1">
    <source>
        <dbReference type="ARBA" id="ARBA00005094"/>
    </source>
</evidence>
<evidence type="ECO:0000256" key="9">
    <source>
        <dbReference type="HAMAP-Rule" id="MF_00183"/>
    </source>
</evidence>
<feature type="binding site" evidence="9">
    <location>
        <position position="148"/>
    </location>
    <ligand>
        <name>1-deoxy-D-xylulose 5-phosphate</name>
        <dbReference type="ChEBI" id="CHEBI:57792"/>
    </ligand>
</feature>
<comment type="caution">
    <text evidence="9">Lacks conserved residue(s) required for the propagation of feature annotation.</text>
</comment>
<feature type="binding site" evidence="9">
    <location>
        <position position="214"/>
    </location>
    <ligand>
        <name>1-deoxy-D-xylulose 5-phosphate</name>
        <dbReference type="ChEBI" id="CHEBI:57792"/>
    </ligand>
</feature>
<feature type="binding site" evidence="9">
    <location>
        <position position="202"/>
    </location>
    <ligand>
        <name>NADPH</name>
        <dbReference type="ChEBI" id="CHEBI:57783"/>
    </ligand>
</feature>
<feature type="binding site" evidence="9">
    <location>
        <position position="149"/>
    </location>
    <ligand>
        <name>1-deoxy-D-xylulose 5-phosphate</name>
        <dbReference type="ChEBI" id="CHEBI:57792"/>
    </ligand>
</feature>
<comment type="catalytic activity">
    <reaction evidence="8">
        <text>2-C-methyl-D-erythritol 4-phosphate + NADP(+) = 1-deoxy-D-xylulose 5-phosphate + NADPH + H(+)</text>
        <dbReference type="Rhea" id="RHEA:13717"/>
        <dbReference type="ChEBI" id="CHEBI:15378"/>
        <dbReference type="ChEBI" id="CHEBI:57783"/>
        <dbReference type="ChEBI" id="CHEBI:57792"/>
        <dbReference type="ChEBI" id="CHEBI:58262"/>
        <dbReference type="ChEBI" id="CHEBI:58349"/>
        <dbReference type="EC" id="1.1.1.267"/>
    </reaction>
    <physiologicalReaction direction="right-to-left" evidence="8">
        <dbReference type="Rhea" id="RHEA:13719"/>
    </physiologicalReaction>
</comment>
<dbReference type="Pfam" id="PF13288">
    <property type="entry name" value="DXPR_C"/>
    <property type="match status" value="1"/>
</dbReference>
<reference evidence="13 14" key="1">
    <citation type="submission" date="2013-07" db="EMBL/GenBank/DDBJ databases">
        <title>Isolation of a new Chlamydia species from the feral Sacred Ibis (Threskiornis aethiopicus): Chlamydia ibidis.</title>
        <authorList>
            <person name="Vorimore F."/>
            <person name="Hsia R.-C."/>
            <person name="Huot-Creasy H."/>
            <person name="Bastian S."/>
            <person name="Deruyter L."/>
            <person name="Passet A."/>
            <person name="Sachse K."/>
            <person name="Bavoil P."/>
            <person name="Myers G."/>
            <person name="Laroucau K."/>
        </authorList>
    </citation>
    <scope>NUCLEOTIDE SEQUENCE [LARGE SCALE GENOMIC DNA]</scope>
    <source>
        <strain evidence="13 14">10-1398/6</strain>
    </source>
</reference>
<sequence>MKRLAILGSTGSVGRQALQIVRNLPDSFSVVSLAAHGNNSQLLCEQILEFSPRYVSVFSQDVYQKLRDLFPNIEVALGDDGLIGATTHEDVDTIIAASSGVVALPAIIEGIRSRKNLALANKEVLVSAGEIIQDMTRTYGVKILPIDSEHNALYQCLEGRRREDIKKLILTASGGPLLNKSKEELNFVTIQEVLQHPTWNMGTKITVDSSTLVNKGLEIIEAYWLFGLENVEIDAIMHPQSLVHGMVEFQDGTIISAMNPPSMLFPIQYALTAPYRYSAPAEGMSFHTKQVLEFFPIDTELFPSILLAKEVLKSKGSAGSFFNAANETLVARFLKEEITWRGILDKLVQLMGNHRVHPCNSLDDIFAVDKEARALAQEI</sequence>
<feature type="binding site" evidence="9">
    <location>
        <position position="218"/>
    </location>
    <ligand>
        <name>Mn(2+)</name>
        <dbReference type="ChEBI" id="CHEBI:29035"/>
    </ligand>
</feature>
<evidence type="ECO:0000313" key="13">
    <source>
        <dbReference type="EMBL" id="EQM62779.1"/>
    </source>
</evidence>
<keyword evidence="4 9" id="KW-0521">NADP</keyword>
<accession>A0ABN0MZW9</accession>
<keyword evidence="9" id="KW-0460">Magnesium</keyword>
<dbReference type="Gene3D" id="1.10.1740.10">
    <property type="match status" value="1"/>
</dbReference>
<dbReference type="SUPFAM" id="SSF55347">
    <property type="entry name" value="Glyceraldehyde-3-phosphate dehydrogenase-like, C-terminal domain"/>
    <property type="match status" value="1"/>
</dbReference>
<dbReference type="HAMAP" id="MF_00183">
    <property type="entry name" value="DXP_reductoisom"/>
    <property type="match status" value="1"/>
</dbReference>
<feature type="binding site" evidence="9">
    <location>
        <position position="122"/>
    </location>
    <ligand>
        <name>1-deoxy-D-xylulose 5-phosphate</name>
        <dbReference type="ChEBI" id="CHEBI:57792"/>
    </ligand>
</feature>
<comment type="similarity">
    <text evidence="2 9">Belongs to the DXR family.</text>
</comment>
<comment type="function">
    <text evidence="9">Catalyzes the NADPH-dependent rearrangement and reduction of 1-deoxy-D-xylulose-5-phosphate (DXP) to 2-C-methyl-D-erythritol 4-phosphate (MEP).</text>
</comment>
<dbReference type="SUPFAM" id="SSF51735">
    <property type="entry name" value="NAD(P)-binding Rossmann-fold domains"/>
    <property type="match status" value="1"/>
</dbReference>
<dbReference type="PANTHER" id="PTHR30525">
    <property type="entry name" value="1-DEOXY-D-XYLULOSE 5-PHOSPHATE REDUCTOISOMERASE"/>
    <property type="match status" value="1"/>
</dbReference>
<feature type="binding site" evidence="9">
    <location>
        <position position="149"/>
    </location>
    <ligand>
        <name>Mn(2+)</name>
        <dbReference type="ChEBI" id="CHEBI:29035"/>
    </ligand>
</feature>
<feature type="binding site" evidence="9">
    <location>
        <position position="218"/>
    </location>
    <ligand>
        <name>1-deoxy-D-xylulose 5-phosphate</name>
        <dbReference type="ChEBI" id="CHEBI:57792"/>
    </ligand>
</feature>
<keyword evidence="5 9" id="KW-0560">Oxidoreductase</keyword>
<dbReference type="InterPro" id="IPR026877">
    <property type="entry name" value="DXPR_C"/>
</dbReference>